<proteinExistence type="predicted"/>
<dbReference type="PANTHER" id="PTHR47272:SF1">
    <property type="entry name" value="PIGGYBAC TRANSPOSABLE ELEMENT-DERIVED PROTEIN 3-LIKE"/>
    <property type="match status" value="1"/>
</dbReference>
<dbReference type="Proteomes" id="UP000821866">
    <property type="component" value="Chromosome 1"/>
</dbReference>
<evidence type="ECO:0000313" key="4">
    <source>
        <dbReference type="EMBL" id="KAH8042747.1"/>
    </source>
</evidence>
<name>A0A9J6F977_RHIMP</name>
<dbReference type="InterPro" id="IPR048367">
    <property type="entry name" value="TNP-like_RNaseH_C"/>
</dbReference>
<gene>
    <name evidence="4" type="ORF">HPB51_025729</name>
</gene>
<reference evidence="4" key="2">
    <citation type="submission" date="2021-09" db="EMBL/GenBank/DDBJ databases">
        <authorList>
            <person name="Jia N."/>
            <person name="Wang J."/>
            <person name="Shi W."/>
            <person name="Du L."/>
            <person name="Sun Y."/>
            <person name="Zhan W."/>
            <person name="Jiang J."/>
            <person name="Wang Q."/>
            <person name="Zhang B."/>
            <person name="Ji P."/>
            <person name="Sakyi L.B."/>
            <person name="Cui X."/>
            <person name="Yuan T."/>
            <person name="Jiang B."/>
            <person name="Yang W."/>
            <person name="Lam T.T.-Y."/>
            <person name="Chang Q."/>
            <person name="Ding S."/>
            <person name="Wang X."/>
            <person name="Zhu J."/>
            <person name="Ruan X."/>
            <person name="Zhao L."/>
            <person name="Wei J."/>
            <person name="Que T."/>
            <person name="Du C."/>
            <person name="Cheng J."/>
            <person name="Dai P."/>
            <person name="Han X."/>
            <person name="Huang E."/>
            <person name="Gao Y."/>
            <person name="Liu J."/>
            <person name="Shao H."/>
            <person name="Ye R."/>
            <person name="Li L."/>
            <person name="Wei W."/>
            <person name="Wang X."/>
            <person name="Wang C."/>
            <person name="Huo Q."/>
            <person name="Li W."/>
            <person name="Guo W."/>
            <person name="Chen H."/>
            <person name="Chen S."/>
            <person name="Zhou L."/>
            <person name="Zhou L."/>
            <person name="Ni X."/>
            <person name="Tian J."/>
            <person name="Zhou Y."/>
            <person name="Sheng Y."/>
            <person name="Liu T."/>
            <person name="Pan Y."/>
            <person name="Xia L."/>
            <person name="Li J."/>
            <person name="Zhao F."/>
            <person name="Cao W."/>
        </authorList>
    </citation>
    <scope>NUCLEOTIDE SEQUENCE</scope>
    <source>
        <strain evidence="4">Rmic-2018</strain>
        <tissue evidence="4">Larvae</tissue>
    </source>
</reference>
<dbReference type="EMBL" id="JABSTU010000001">
    <property type="protein sequence ID" value="KAH8042747.1"/>
    <property type="molecule type" value="Genomic_DNA"/>
</dbReference>
<dbReference type="VEuPathDB" id="VectorBase:LOC119169634"/>
<dbReference type="PANTHER" id="PTHR47272">
    <property type="entry name" value="DDE_TNP_1_7 DOMAIN-CONTAINING PROTEIN"/>
    <property type="match status" value="1"/>
</dbReference>
<dbReference type="Pfam" id="PF13843">
    <property type="entry name" value="DDE_Tnp_1_7"/>
    <property type="match status" value="1"/>
</dbReference>
<dbReference type="AlphaFoldDB" id="A0A9J6F977"/>
<evidence type="ECO:0000259" key="3">
    <source>
        <dbReference type="Pfam" id="PF21789"/>
    </source>
</evidence>
<protein>
    <recommendedName>
        <fullName evidence="6">PiggyBac transposable element-derived protein domain-containing protein</fullName>
    </recommendedName>
</protein>
<evidence type="ECO:0008006" key="6">
    <source>
        <dbReference type="Google" id="ProtNLM"/>
    </source>
</evidence>
<dbReference type="Pfam" id="PF21789">
    <property type="entry name" value="TNP-like_RNaseH_C"/>
    <property type="match status" value="1"/>
</dbReference>
<feature type="domain" description="PiggyBac transposable element-derived protein" evidence="2">
    <location>
        <begin position="413"/>
        <end position="571"/>
    </location>
</feature>
<evidence type="ECO:0000259" key="2">
    <source>
        <dbReference type="Pfam" id="PF13843"/>
    </source>
</evidence>
<comment type="caution">
    <text evidence="4">The sequence shown here is derived from an EMBL/GenBank/DDBJ whole genome shotgun (WGS) entry which is preliminary data.</text>
</comment>
<keyword evidence="5" id="KW-1185">Reference proteome</keyword>
<feature type="region of interest" description="Disordered" evidence="1">
    <location>
        <begin position="336"/>
        <end position="372"/>
    </location>
</feature>
<feature type="domain" description="Transposable element P transposase-like RNase H C-terminal" evidence="3">
    <location>
        <begin position="77"/>
        <end position="107"/>
    </location>
</feature>
<organism evidence="4 5">
    <name type="scientific">Rhipicephalus microplus</name>
    <name type="common">Cattle tick</name>
    <name type="synonym">Boophilus microplus</name>
    <dbReference type="NCBI Taxonomy" id="6941"/>
    <lineage>
        <taxon>Eukaryota</taxon>
        <taxon>Metazoa</taxon>
        <taxon>Ecdysozoa</taxon>
        <taxon>Arthropoda</taxon>
        <taxon>Chelicerata</taxon>
        <taxon>Arachnida</taxon>
        <taxon>Acari</taxon>
        <taxon>Parasitiformes</taxon>
        <taxon>Ixodida</taxon>
        <taxon>Ixodoidea</taxon>
        <taxon>Ixodidae</taxon>
        <taxon>Rhipicephalinae</taxon>
        <taxon>Rhipicephalus</taxon>
        <taxon>Boophilus</taxon>
    </lineage>
</organism>
<dbReference type="InterPro" id="IPR029526">
    <property type="entry name" value="PGBD"/>
</dbReference>
<sequence>MMTSRFPAEALRPSSASVEKLRSFQEYLSSWEDHTKGQKGFLSQSTAAGLRVTVSSVLSLLQYLTEKLGYRYLMTSRVSQDPVEHVFGIVRQSSGCNTHPTPQQFISTINCLSFNNLAHSASKGNCEPAVLHALLPANSGAENVPSGKQRLMDKFINSDNVAAVQSSLPQSAPDHASCIISASDNRLTFSIAGYVARKCLLKSGCEECRKLLLMQKESAESLKHLAQLTHMKDRVLAKVLTQVEHLKMQLAAQSAVLTRIEHRLNQDTTVENAMDLNEMPLYPATTEEELRTLEASLKNSVIFAALVKVAVHCRHGLTDTEIQGILFDWPSGSECSDLESSDDDQAERTASQHCSGTDSSSLSDTDGLDVEESTTVKNKIKKTWHWVKKDLDINEGFPTSIPSPRVSAAEAKTPLSMFTKLVDEDLIEHLTFETNRFRVQSNRTRVKPVTLEEMREFLGMILYMSVVSMPFRRMYWSRLLRQSHIADCMPRNRFDEVISLFHACNNDTEKKKEEDGYDKLYKVRPLLSRLNYNFQGAAEMEDCLAVDEMIVPFKGRHSLKVYMNKKPRSGATKCGHWPGDPAMCTKLSFTETI</sequence>
<accession>A0A9J6F977</accession>
<evidence type="ECO:0000313" key="5">
    <source>
        <dbReference type="Proteomes" id="UP000821866"/>
    </source>
</evidence>
<feature type="compositionally biased region" description="Low complexity" evidence="1">
    <location>
        <begin position="355"/>
        <end position="365"/>
    </location>
</feature>
<evidence type="ECO:0000256" key="1">
    <source>
        <dbReference type="SAM" id="MobiDB-lite"/>
    </source>
</evidence>
<reference evidence="4" key="1">
    <citation type="journal article" date="2020" name="Cell">
        <title>Large-Scale Comparative Analyses of Tick Genomes Elucidate Their Genetic Diversity and Vector Capacities.</title>
        <authorList>
            <consortium name="Tick Genome and Microbiome Consortium (TIGMIC)"/>
            <person name="Jia N."/>
            <person name="Wang J."/>
            <person name="Shi W."/>
            <person name="Du L."/>
            <person name="Sun Y."/>
            <person name="Zhan W."/>
            <person name="Jiang J.F."/>
            <person name="Wang Q."/>
            <person name="Zhang B."/>
            <person name="Ji P."/>
            <person name="Bell-Sakyi L."/>
            <person name="Cui X.M."/>
            <person name="Yuan T.T."/>
            <person name="Jiang B.G."/>
            <person name="Yang W.F."/>
            <person name="Lam T.T."/>
            <person name="Chang Q.C."/>
            <person name="Ding S.J."/>
            <person name="Wang X.J."/>
            <person name="Zhu J.G."/>
            <person name="Ruan X.D."/>
            <person name="Zhao L."/>
            <person name="Wei J.T."/>
            <person name="Ye R.Z."/>
            <person name="Que T.C."/>
            <person name="Du C.H."/>
            <person name="Zhou Y.H."/>
            <person name="Cheng J.X."/>
            <person name="Dai P.F."/>
            <person name="Guo W.B."/>
            <person name="Han X.H."/>
            <person name="Huang E.J."/>
            <person name="Li L.F."/>
            <person name="Wei W."/>
            <person name="Gao Y.C."/>
            <person name="Liu J.Z."/>
            <person name="Shao H.Z."/>
            <person name="Wang X."/>
            <person name="Wang C.C."/>
            <person name="Yang T.C."/>
            <person name="Huo Q.B."/>
            <person name="Li W."/>
            <person name="Chen H.Y."/>
            <person name="Chen S.E."/>
            <person name="Zhou L.G."/>
            <person name="Ni X.B."/>
            <person name="Tian J.H."/>
            <person name="Sheng Y."/>
            <person name="Liu T."/>
            <person name="Pan Y.S."/>
            <person name="Xia L.Y."/>
            <person name="Li J."/>
            <person name="Zhao F."/>
            <person name="Cao W.C."/>
        </authorList>
    </citation>
    <scope>NUCLEOTIDE SEQUENCE</scope>
    <source>
        <strain evidence="4">Rmic-2018</strain>
    </source>
</reference>
<feature type="compositionally biased region" description="Acidic residues" evidence="1">
    <location>
        <begin position="336"/>
        <end position="345"/>
    </location>
</feature>